<name>A0ABT1L9W5_9HYPH</name>
<dbReference type="InterPro" id="IPR002347">
    <property type="entry name" value="SDR_fam"/>
</dbReference>
<comment type="similarity">
    <text evidence="1">Belongs to the short-chain dehydrogenases/reductases (SDR) family.</text>
</comment>
<dbReference type="Pfam" id="PF13561">
    <property type="entry name" value="adh_short_C2"/>
    <property type="match status" value="1"/>
</dbReference>
<dbReference type="SUPFAM" id="SSF51735">
    <property type="entry name" value="NAD(P)-binding Rossmann-fold domains"/>
    <property type="match status" value="1"/>
</dbReference>
<evidence type="ECO:0000313" key="4">
    <source>
        <dbReference type="Proteomes" id="UP001205890"/>
    </source>
</evidence>
<dbReference type="Gene3D" id="3.40.50.720">
    <property type="entry name" value="NAD(P)-binding Rossmann-like Domain"/>
    <property type="match status" value="1"/>
</dbReference>
<dbReference type="RefSeq" id="WP_254737530.1">
    <property type="nucleotide sequence ID" value="NZ_JANCLU010000001.1"/>
</dbReference>
<dbReference type="NCBIfam" id="NF006597">
    <property type="entry name" value="PRK09134.1"/>
    <property type="match status" value="1"/>
</dbReference>
<protein>
    <submittedName>
        <fullName evidence="3">SDR family oxidoreductase</fullName>
    </submittedName>
</protein>
<dbReference type="PRINTS" id="PR00081">
    <property type="entry name" value="GDHRDH"/>
</dbReference>
<keyword evidence="2" id="KW-0560">Oxidoreductase</keyword>
<gene>
    <name evidence="3" type="ORF">NK718_00700</name>
</gene>
<accession>A0ABT1L9W5</accession>
<sequence>MSAALVTGAAKRIGAAIARRLAAAGYAVAIHCRDSRAEADALAEEIARQGGRAAVVAGDLAEPSACARVVAEAAAALGGLDLLVNNASLFLPDTLADVEPGLWDRHFAVNARAPVLLAQAFAAQAGGRSDPSIVNIVDQRVLRLTPQFFSYTLSKAALHAATVTMAQALAPSVRVNAVGPGPTAANIHDGEEGLAREAAGVPLARAVDPAEIAEAVLYLARARSVTGQLLAVDAGQHIGWRTPDIIET</sequence>
<evidence type="ECO:0000256" key="1">
    <source>
        <dbReference type="ARBA" id="ARBA00006484"/>
    </source>
</evidence>
<evidence type="ECO:0000256" key="2">
    <source>
        <dbReference type="ARBA" id="ARBA00023002"/>
    </source>
</evidence>
<proteinExistence type="inferred from homology"/>
<reference evidence="3 4" key="1">
    <citation type="submission" date="2022-07" db="EMBL/GenBank/DDBJ databases">
        <authorList>
            <person name="Li W.-J."/>
            <person name="Deng Q.-Q."/>
        </authorList>
    </citation>
    <scope>NUCLEOTIDE SEQUENCE [LARGE SCALE GENOMIC DNA]</scope>
    <source>
        <strain evidence="3 4">SYSU M60028</strain>
    </source>
</reference>
<dbReference type="PANTHER" id="PTHR43639">
    <property type="entry name" value="OXIDOREDUCTASE, SHORT-CHAIN DEHYDROGENASE/REDUCTASE FAMILY (AFU_ORTHOLOGUE AFUA_5G02870)"/>
    <property type="match status" value="1"/>
</dbReference>
<dbReference type="EMBL" id="JANCLU010000001">
    <property type="protein sequence ID" value="MCP8937023.1"/>
    <property type="molecule type" value="Genomic_DNA"/>
</dbReference>
<evidence type="ECO:0000313" key="3">
    <source>
        <dbReference type="EMBL" id="MCP8937023.1"/>
    </source>
</evidence>
<dbReference type="Proteomes" id="UP001205890">
    <property type="component" value="Unassembled WGS sequence"/>
</dbReference>
<keyword evidence="4" id="KW-1185">Reference proteome</keyword>
<dbReference type="PANTHER" id="PTHR43639:SF1">
    <property type="entry name" value="SHORT-CHAIN DEHYDROGENASE_REDUCTASE FAMILY PROTEIN"/>
    <property type="match status" value="1"/>
</dbReference>
<comment type="caution">
    <text evidence="3">The sequence shown here is derived from an EMBL/GenBank/DDBJ whole genome shotgun (WGS) entry which is preliminary data.</text>
</comment>
<organism evidence="3 4">
    <name type="scientific">Alsobacter ponti</name>
    <dbReference type="NCBI Taxonomy" id="2962936"/>
    <lineage>
        <taxon>Bacteria</taxon>
        <taxon>Pseudomonadati</taxon>
        <taxon>Pseudomonadota</taxon>
        <taxon>Alphaproteobacteria</taxon>
        <taxon>Hyphomicrobiales</taxon>
        <taxon>Alsobacteraceae</taxon>
        <taxon>Alsobacter</taxon>
    </lineage>
</organism>
<dbReference type="InterPro" id="IPR036291">
    <property type="entry name" value="NAD(P)-bd_dom_sf"/>
</dbReference>